<name>A0A9P4P4L1_9PLEO</name>
<keyword evidence="4" id="KW-1185">Reference proteome</keyword>
<organism evidence="3 4">
    <name type="scientific">Karstenula rhodostoma CBS 690.94</name>
    <dbReference type="NCBI Taxonomy" id="1392251"/>
    <lineage>
        <taxon>Eukaryota</taxon>
        <taxon>Fungi</taxon>
        <taxon>Dikarya</taxon>
        <taxon>Ascomycota</taxon>
        <taxon>Pezizomycotina</taxon>
        <taxon>Dothideomycetes</taxon>
        <taxon>Pleosporomycetidae</taxon>
        <taxon>Pleosporales</taxon>
        <taxon>Massarineae</taxon>
        <taxon>Didymosphaeriaceae</taxon>
        <taxon>Karstenula</taxon>
    </lineage>
</organism>
<keyword evidence="1" id="KW-0812">Transmembrane</keyword>
<evidence type="ECO:0000313" key="3">
    <source>
        <dbReference type="EMBL" id="KAF2437207.1"/>
    </source>
</evidence>
<evidence type="ECO:0000256" key="1">
    <source>
        <dbReference type="SAM" id="Phobius"/>
    </source>
</evidence>
<gene>
    <name evidence="3" type="ORF">P171DRAFT_492309</name>
</gene>
<dbReference type="AlphaFoldDB" id="A0A9P4P4L1"/>
<protein>
    <recommendedName>
        <fullName evidence="2">Rhodopsin domain-containing protein</fullName>
    </recommendedName>
</protein>
<dbReference type="PANTHER" id="PTHR39614">
    <property type="entry name" value="INTEGRAL MEMBRANE PROTEIN"/>
    <property type="match status" value="1"/>
</dbReference>
<comment type="caution">
    <text evidence="3">The sequence shown here is derived from an EMBL/GenBank/DDBJ whole genome shotgun (WGS) entry which is preliminary data.</text>
</comment>
<feature type="domain" description="Rhodopsin" evidence="2">
    <location>
        <begin position="11"/>
        <end position="145"/>
    </location>
</feature>
<dbReference type="Proteomes" id="UP000799764">
    <property type="component" value="Unassembled WGS sequence"/>
</dbReference>
<evidence type="ECO:0000259" key="2">
    <source>
        <dbReference type="Pfam" id="PF20684"/>
    </source>
</evidence>
<keyword evidence="1" id="KW-1133">Transmembrane helix</keyword>
<dbReference type="InterPro" id="IPR049326">
    <property type="entry name" value="Rhodopsin_dom_fungi"/>
</dbReference>
<proteinExistence type="predicted"/>
<keyword evidence="1" id="KW-0472">Membrane</keyword>
<sequence>MSSTTPGSPHVLTGASTVWVVTNLFVEGFRCPLGDEWPLYSQQCSAFFARWVYIGVFDMAIELALFATAFHFIWNRHIRLSSRLAILAAFACRLPNIALTVLRLDMTLTPENSGYWKSRVACTTQMAIGWTIFSCVTPYLRPLITAFPEQGEDAASSCNRADERLKVRSGQLPGMRAMIRLERRA</sequence>
<dbReference type="OrthoDB" id="3918601at2759"/>
<evidence type="ECO:0000313" key="4">
    <source>
        <dbReference type="Proteomes" id="UP000799764"/>
    </source>
</evidence>
<accession>A0A9P4P4L1</accession>
<dbReference type="PANTHER" id="PTHR39614:SF2">
    <property type="entry name" value="INTEGRAL MEMBRANE PROTEIN"/>
    <property type="match status" value="1"/>
</dbReference>
<reference evidence="3" key="1">
    <citation type="journal article" date="2020" name="Stud. Mycol.">
        <title>101 Dothideomycetes genomes: a test case for predicting lifestyles and emergence of pathogens.</title>
        <authorList>
            <person name="Haridas S."/>
            <person name="Albert R."/>
            <person name="Binder M."/>
            <person name="Bloem J."/>
            <person name="Labutti K."/>
            <person name="Salamov A."/>
            <person name="Andreopoulos B."/>
            <person name="Baker S."/>
            <person name="Barry K."/>
            <person name="Bills G."/>
            <person name="Bluhm B."/>
            <person name="Cannon C."/>
            <person name="Castanera R."/>
            <person name="Culley D."/>
            <person name="Daum C."/>
            <person name="Ezra D."/>
            <person name="Gonzalez J."/>
            <person name="Henrissat B."/>
            <person name="Kuo A."/>
            <person name="Liang C."/>
            <person name="Lipzen A."/>
            <person name="Lutzoni F."/>
            <person name="Magnuson J."/>
            <person name="Mondo S."/>
            <person name="Nolan M."/>
            <person name="Ohm R."/>
            <person name="Pangilinan J."/>
            <person name="Park H.-J."/>
            <person name="Ramirez L."/>
            <person name="Alfaro M."/>
            <person name="Sun H."/>
            <person name="Tritt A."/>
            <person name="Yoshinaga Y."/>
            <person name="Zwiers L.-H."/>
            <person name="Turgeon B."/>
            <person name="Goodwin S."/>
            <person name="Spatafora J."/>
            <person name="Crous P."/>
            <person name="Grigoriev I."/>
        </authorList>
    </citation>
    <scope>NUCLEOTIDE SEQUENCE</scope>
    <source>
        <strain evidence="3">CBS 690.94</strain>
    </source>
</reference>
<feature type="transmembrane region" description="Helical" evidence="1">
    <location>
        <begin position="51"/>
        <end position="74"/>
    </location>
</feature>
<dbReference type="Pfam" id="PF20684">
    <property type="entry name" value="Fung_rhodopsin"/>
    <property type="match status" value="1"/>
</dbReference>
<dbReference type="EMBL" id="MU001518">
    <property type="protein sequence ID" value="KAF2437207.1"/>
    <property type="molecule type" value="Genomic_DNA"/>
</dbReference>